<dbReference type="Proteomes" id="UP000234474">
    <property type="component" value="Unassembled WGS sequence"/>
</dbReference>
<keyword evidence="1" id="KW-0732">Signal</keyword>
<evidence type="ECO:0000256" key="1">
    <source>
        <dbReference type="SAM" id="SignalP"/>
    </source>
</evidence>
<dbReference type="EMBL" id="MSZS01000015">
    <property type="protein sequence ID" value="PKX88439.1"/>
    <property type="molecule type" value="Genomic_DNA"/>
</dbReference>
<accession>A0A2I1BST5</accession>
<evidence type="ECO:0000313" key="3">
    <source>
        <dbReference type="Proteomes" id="UP000234474"/>
    </source>
</evidence>
<gene>
    <name evidence="2" type="ORF">P174DRAFT_436196</name>
</gene>
<keyword evidence="3" id="KW-1185">Reference proteome</keyword>
<protein>
    <submittedName>
        <fullName evidence="2">Uncharacterized protein</fullName>
    </submittedName>
</protein>
<dbReference type="VEuPathDB" id="FungiDB:P174DRAFT_436196"/>
<feature type="signal peptide" evidence="1">
    <location>
        <begin position="1"/>
        <end position="19"/>
    </location>
</feature>
<dbReference type="OMA" id="GCATREF"/>
<comment type="caution">
    <text evidence="2">The sequence shown here is derived from an EMBL/GenBank/DDBJ whole genome shotgun (WGS) entry which is preliminary data.</text>
</comment>
<evidence type="ECO:0000313" key="2">
    <source>
        <dbReference type="EMBL" id="PKX88439.1"/>
    </source>
</evidence>
<feature type="chain" id="PRO_5014112628" evidence="1">
    <location>
        <begin position="20"/>
        <end position="183"/>
    </location>
</feature>
<dbReference type="GeneID" id="36533316"/>
<sequence>MKVSISALAIILAVQQAIALPAGQAEKPGLTREEWLEYLTLDMTEGWEPMARVPQYNISAGETLDLSTTTLFKRSLEKRGGGNAFAPSYYGGCATREFTVRNFGCGACVTAAGAGPLSWESSWLWRETTGNPYPTVEWYNDRYCTGTKVHHQGIYSGQYSSCDIAGQGNQASVYLSAMLYQGC</sequence>
<name>A0A2I1BST5_ASPN1</name>
<dbReference type="OrthoDB" id="5408598at2759"/>
<proteinExistence type="predicted"/>
<organism evidence="2 3">
    <name type="scientific">Aspergillus novofumigatus (strain IBT 16806)</name>
    <dbReference type="NCBI Taxonomy" id="1392255"/>
    <lineage>
        <taxon>Eukaryota</taxon>
        <taxon>Fungi</taxon>
        <taxon>Dikarya</taxon>
        <taxon>Ascomycota</taxon>
        <taxon>Pezizomycotina</taxon>
        <taxon>Eurotiomycetes</taxon>
        <taxon>Eurotiomycetidae</taxon>
        <taxon>Eurotiales</taxon>
        <taxon>Aspergillaceae</taxon>
        <taxon>Aspergillus</taxon>
        <taxon>Aspergillus subgen. Fumigati</taxon>
    </lineage>
</organism>
<dbReference type="AlphaFoldDB" id="A0A2I1BST5"/>
<dbReference type="RefSeq" id="XP_024677034.1">
    <property type="nucleotide sequence ID" value="XM_024825991.1"/>
</dbReference>
<reference evidence="3" key="1">
    <citation type="journal article" date="2018" name="Proc. Natl. Acad. Sci. U.S.A.">
        <title>Linking secondary metabolites to gene clusters through genome sequencing of six diverse Aspergillus species.</title>
        <authorList>
            <person name="Kaerboelling I."/>
            <person name="Vesth T.C."/>
            <person name="Frisvad J.C."/>
            <person name="Nybo J.L."/>
            <person name="Theobald S."/>
            <person name="Kuo A."/>
            <person name="Bowyer P."/>
            <person name="Matsuda Y."/>
            <person name="Mondo S."/>
            <person name="Lyhne E.K."/>
            <person name="Kogle M.E."/>
            <person name="Clum A."/>
            <person name="Lipzen A."/>
            <person name="Salamov A."/>
            <person name="Ngan C.Y."/>
            <person name="Daum C."/>
            <person name="Chiniquy J."/>
            <person name="Barry K."/>
            <person name="LaButti K."/>
            <person name="Haridas S."/>
            <person name="Simmons B.A."/>
            <person name="Magnuson J.K."/>
            <person name="Mortensen U.H."/>
            <person name="Larsen T.O."/>
            <person name="Grigoriev I.V."/>
            <person name="Baker S.E."/>
            <person name="Andersen M.R."/>
        </authorList>
    </citation>
    <scope>NUCLEOTIDE SEQUENCE [LARGE SCALE GENOMIC DNA]</scope>
    <source>
        <strain evidence="3">IBT 16806</strain>
    </source>
</reference>